<dbReference type="PROSITE" id="PS50043">
    <property type="entry name" value="HTH_LUXR_2"/>
    <property type="match status" value="1"/>
</dbReference>
<dbReference type="InterPro" id="IPR011990">
    <property type="entry name" value="TPR-like_helical_dom_sf"/>
</dbReference>
<evidence type="ECO:0000313" key="5">
    <source>
        <dbReference type="Proteomes" id="UP000435837"/>
    </source>
</evidence>
<sequence length="926" mass="98685">MSRPACPLREAARLLATTIERAHAGTGRLVLLRGATGTGRTTVLENAAEDAAAHGMQVLRARCSAGDSAIPFTAVQQLFCHMPGFADPAGDGEERATGAGLRRVLRAYAEQSPLLITVDDVHLADPASRRWLVETARLMDQLPIVLVATERSQYDVDPPAQGLAHSLSPALVTGYTLNPLSDASAATAVRSAFPDADGSWIKDCVRAGAGNPLLLHALLDDLSDGSHPVVPDTTAALYPGAFPAAVQWWLDCAGPGTAEVARTLAVLDEGWDHGPAPGTGFPVPHLPALLAQLSGADPARVAGWITAMTGLGLLRPDGLGRTRYAHPLLRDGMLTGVSAARRRVVHRTTAEVMLHRGASSELVARQLLLTDVVDAPWALPVLQDAASVALREGHIEDAVAFLRRALDEPLSDEGRQRLLTELGSLEYAVPGSSAAILRLTEALRLPGPPQERVRAAVALGTALTGRGRTRAGVEVLRSLYDALTDRPDLVRILRQAFLQLSDKEQLVRQEAYKLLAEGAERAPESISPAGHAFLVKYAVMAGLSSAKEAMLRLRRLLAEPADPLSEPYLLGTAAAVAQWADELDEAERLVERGLAGQRPDFLHPMHEALLSTRMDIVAARADYTRLLADPPPAAAAPTNAHAHALRTLVETGRVAEAARLAESFDLRTAPESWELNRFLYARGELRAATGDLAGALHDFLECGRRQSAREMFSPVVTPWRTAAAECHLALGVPREALALAEEELRLARVWNTPRTVGRALRVLGTATGGRRGLQLTQEAVRLLRGGPAGPELVAALLALGRQLTASGESSRARDILREAAGLAERLGAIRLRDLAEEALRAGGARRTATRTGAASLTDSERRIAELAAGGRTNAEIADLLHLARRTVETHLTHSYRKLGIRRRSALSAALTGGDAASGSLVSDRDT</sequence>
<dbReference type="AlphaFoldDB" id="A0A640SDL0"/>
<reference evidence="4 5" key="1">
    <citation type="submission" date="2019-12" db="EMBL/GenBank/DDBJ databases">
        <title>Whole genome shotgun sequence of Streptomyces caniferus NBRC 15389.</title>
        <authorList>
            <person name="Ichikawa N."/>
            <person name="Kimura A."/>
            <person name="Kitahashi Y."/>
            <person name="Komaki H."/>
            <person name="Tamura T."/>
        </authorList>
    </citation>
    <scope>NUCLEOTIDE SEQUENCE [LARGE SCALE GENOMIC DNA]</scope>
    <source>
        <strain evidence="4 5">NBRC 15389</strain>
    </source>
</reference>
<dbReference type="SUPFAM" id="SSF52540">
    <property type="entry name" value="P-loop containing nucleoside triphosphate hydrolases"/>
    <property type="match status" value="1"/>
</dbReference>
<dbReference type="SUPFAM" id="SSF46894">
    <property type="entry name" value="C-terminal effector domain of the bipartite response regulators"/>
    <property type="match status" value="1"/>
</dbReference>
<keyword evidence="1" id="KW-0547">Nucleotide-binding</keyword>
<dbReference type="SMART" id="SM00421">
    <property type="entry name" value="HTH_LUXR"/>
    <property type="match status" value="1"/>
</dbReference>
<dbReference type="PROSITE" id="PS00622">
    <property type="entry name" value="HTH_LUXR_1"/>
    <property type="match status" value="1"/>
</dbReference>
<evidence type="ECO:0000259" key="3">
    <source>
        <dbReference type="PROSITE" id="PS50043"/>
    </source>
</evidence>
<dbReference type="Proteomes" id="UP000435837">
    <property type="component" value="Unassembled WGS sequence"/>
</dbReference>
<dbReference type="PANTHER" id="PTHR16305">
    <property type="entry name" value="TESTICULAR SOLUBLE ADENYLYL CYCLASE"/>
    <property type="match status" value="1"/>
</dbReference>
<dbReference type="EMBL" id="BLIN01000005">
    <property type="protein sequence ID" value="GFE07665.1"/>
    <property type="molecule type" value="Genomic_DNA"/>
</dbReference>
<dbReference type="InterPro" id="IPR036388">
    <property type="entry name" value="WH-like_DNA-bd_sf"/>
</dbReference>
<dbReference type="GO" id="GO:0003677">
    <property type="term" value="F:DNA binding"/>
    <property type="evidence" value="ECO:0007669"/>
    <property type="project" value="InterPro"/>
</dbReference>
<dbReference type="GO" id="GO:0004016">
    <property type="term" value="F:adenylate cyclase activity"/>
    <property type="evidence" value="ECO:0007669"/>
    <property type="project" value="TreeGrafter"/>
</dbReference>
<protein>
    <recommendedName>
        <fullName evidence="3">HTH luxR-type domain-containing protein</fullName>
    </recommendedName>
</protein>
<dbReference type="Pfam" id="PF00196">
    <property type="entry name" value="GerE"/>
    <property type="match status" value="1"/>
</dbReference>
<dbReference type="Gene3D" id="1.25.40.10">
    <property type="entry name" value="Tetratricopeptide repeat domain"/>
    <property type="match status" value="1"/>
</dbReference>
<dbReference type="InterPro" id="IPR016032">
    <property type="entry name" value="Sig_transdc_resp-reg_C-effctor"/>
</dbReference>
<dbReference type="OrthoDB" id="3178131at2"/>
<evidence type="ECO:0000313" key="4">
    <source>
        <dbReference type="EMBL" id="GFE07665.1"/>
    </source>
</evidence>
<dbReference type="GO" id="GO:0006355">
    <property type="term" value="P:regulation of DNA-templated transcription"/>
    <property type="evidence" value="ECO:0007669"/>
    <property type="project" value="InterPro"/>
</dbReference>
<accession>A0A640SDL0</accession>
<comment type="caution">
    <text evidence="4">The sequence shown here is derived from an EMBL/GenBank/DDBJ whole genome shotgun (WGS) entry which is preliminary data.</text>
</comment>
<dbReference type="InterPro" id="IPR000792">
    <property type="entry name" value="Tscrpt_reg_LuxR_C"/>
</dbReference>
<dbReference type="RefSeq" id="WP_159477647.1">
    <property type="nucleotide sequence ID" value="NZ_BAAATH010000032.1"/>
</dbReference>
<organism evidence="4 5">
    <name type="scientific">Streptomyces caniferus</name>
    <dbReference type="NCBI Taxonomy" id="285557"/>
    <lineage>
        <taxon>Bacteria</taxon>
        <taxon>Bacillati</taxon>
        <taxon>Actinomycetota</taxon>
        <taxon>Actinomycetes</taxon>
        <taxon>Kitasatosporales</taxon>
        <taxon>Streptomycetaceae</taxon>
        <taxon>Streptomyces</taxon>
    </lineage>
</organism>
<evidence type="ECO:0000256" key="1">
    <source>
        <dbReference type="ARBA" id="ARBA00022741"/>
    </source>
</evidence>
<dbReference type="Pfam" id="PF13191">
    <property type="entry name" value="AAA_16"/>
    <property type="match status" value="1"/>
</dbReference>
<proteinExistence type="predicted"/>
<feature type="domain" description="HTH luxR-type" evidence="3">
    <location>
        <begin position="849"/>
        <end position="914"/>
    </location>
</feature>
<dbReference type="CDD" id="cd06170">
    <property type="entry name" value="LuxR_C_like"/>
    <property type="match status" value="1"/>
</dbReference>
<gene>
    <name evidence="4" type="ORF">Scani_39330</name>
</gene>
<dbReference type="InterPro" id="IPR041664">
    <property type="entry name" value="AAA_16"/>
</dbReference>
<dbReference type="GO" id="GO:0005524">
    <property type="term" value="F:ATP binding"/>
    <property type="evidence" value="ECO:0007669"/>
    <property type="project" value="UniProtKB-KW"/>
</dbReference>
<dbReference type="InterPro" id="IPR027417">
    <property type="entry name" value="P-loop_NTPase"/>
</dbReference>
<dbReference type="GO" id="GO:0005737">
    <property type="term" value="C:cytoplasm"/>
    <property type="evidence" value="ECO:0007669"/>
    <property type="project" value="TreeGrafter"/>
</dbReference>
<name>A0A640SDL0_9ACTN</name>
<dbReference type="Gene3D" id="1.10.10.10">
    <property type="entry name" value="Winged helix-like DNA-binding domain superfamily/Winged helix DNA-binding domain"/>
    <property type="match status" value="1"/>
</dbReference>
<evidence type="ECO:0000256" key="2">
    <source>
        <dbReference type="ARBA" id="ARBA00022840"/>
    </source>
</evidence>
<dbReference type="PRINTS" id="PR00038">
    <property type="entry name" value="HTHLUXR"/>
</dbReference>
<dbReference type="PANTHER" id="PTHR16305:SF35">
    <property type="entry name" value="TRANSCRIPTIONAL ACTIVATOR DOMAIN"/>
    <property type="match status" value="1"/>
</dbReference>
<keyword evidence="2" id="KW-0067">ATP-binding</keyword>